<name>A0A5C7B9K6_9FLAO</name>
<dbReference type="OrthoDB" id="1454730at2"/>
<dbReference type="RefSeq" id="WP_028871243.1">
    <property type="nucleotide sequence ID" value="NZ_VOSB01000013.1"/>
</dbReference>
<evidence type="ECO:0000256" key="1">
    <source>
        <dbReference type="SAM" id="Phobius"/>
    </source>
</evidence>
<sequence>MELILDLIRFLGLIKNDQKKVFFKRKRRTTDKTLITFNRQFKLQPSKNEREVYIGLSLLLVVLVTFGLYYKVPEFTNYNYNRRNPIEKRNQQSDKIAYQFLMKADKNRWIENNLVGAYSEFKLAQAIYPNDENVNQLLIATLVALCEDDTKYCRELDIILTGSL</sequence>
<evidence type="ECO:0000313" key="3">
    <source>
        <dbReference type="Proteomes" id="UP000321938"/>
    </source>
</evidence>
<proteinExistence type="predicted"/>
<accession>A0A5C7B9K6</accession>
<organism evidence="2 3">
    <name type="scientific">Psychroserpens burtonensis</name>
    <dbReference type="NCBI Taxonomy" id="49278"/>
    <lineage>
        <taxon>Bacteria</taxon>
        <taxon>Pseudomonadati</taxon>
        <taxon>Bacteroidota</taxon>
        <taxon>Flavobacteriia</taxon>
        <taxon>Flavobacteriales</taxon>
        <taxon>Flavobacteriaceae</taxon>
        <taxon>Psychroserpens</taxon>
    </lineage>
</organism>
<keyword evidence="3" id="KW-1185">Reference proteome</keyword>
<keyword evidence="1" id="KW-0812">Transmembrane</keyword>
<reference evidence="2 3" key="1">
    <citation type="submission" date="2019-08" db="EMBL/GenBank/DDBJ databases">
        <title>Genome of Psychroserpens burtonensis ACAM 167.</title>
        <authorList>
            <person name="Bowman J.P."/>
        </authorList>
    </citation>
    <scope>NUCLEOTIDE SEQUENCE [LARGE SCALE GENOMIC DNA]</scope>
    <source>
        <strain evidence="2 3">ACAM 167</strain>
    </source>
</reference>
<keyword evidence="1" id="KW-0472">Membrane</keyword>
<dbReference type="AlphaFoldDB" id="A0A5C7B9K6"/>
<dbReference type="Proteomes" id="UP000321938">
    <property type="component" value="Unassembled WGS sequence"/>
</dbReference>
<feature type="transmembrane region" description="Helical" evidence="1">
    <location>
        <begin position="52"/>
        <end position="70"/>
    </location>
</feature>
<evidence type="ECO:0000313" key="2">
    <source>
        <dbReference type="EMBL" id="TXE17300.1"/>
    </source>
</evidence>
<gene>
    <name evidence="2" type="ORF">ES692_09960</name>
</gene>
<keyword evidence="1" id="KW-1133">Transmembrane helix</keyword>
<dbReference type="EMBL" id="VOSB01000013">
    <property type="protein sequence ID" value="TXE17300.1"/>
    <property type="molecule type" value="Genomic_DNA"/>
</dbReference>
<comment type="caution">
    <text evidence="2">The sequence shown here is derived from an EMBL/GenBank/DDBJ whole genome shotgun (WGS) entry which is preliminary data.</text>
</comment>
<protein>
    <submittedName>
        <fullName evidence="2">Uncharacterized protein</fullName>
    </submittedName>
</protein>